<feature type="region of interest" description="Disordered" evidence="7">
    <location>
        <begin position="1928"/>
        <end position="1957"/>
    </location>
</feature>
<feature type="compositionally biased region" description="Basic and acidic residues" evidence="7">
    <location>
        <begin position="2397"/>
        <end position="2409"/>
    </location>
</feature>
<feature type="compositionally biased region" description="Basic and acidic residues" evidence="7">
    <location>
        <begin position="2440"/>
        <end position="2452"/>
    </location>
</feature>
<evidence type="ECO:0000256" key="4">
    <source>
        <dbReference type="ARBA" id="ARBA00022729"/>
    </source>
</evidence>
<feature type="compositionally biased region" description="Basic and acidic residues" evidence="7">
    <location>
        <begin position="2733"/>
        <end position="2746"/>
    </location>
</feature>
<feature type="compositionally biased region" description="Basic and acidic residues" evidence="7">
    <location>
        <begin position="2173"/>
        <end position="2199"/>
    </location>
</feature>
<evidence type="ECO:0000256" key="2">
    <source>
        <dbReference type="ARBA" id="ARBA00022512"/>
    </source>
</evidence>
<feature type="compositionally biased region" description="Basic and acidic residues" evidence="7">
    <location>
        <begin position="2071"/>
        <end position="2098"/>
    </location>
</feature>
<reference evidence="11 12" key="1">
    <citation type="submission" date="2019-04" db="EMBL/GenBank/DDBJ databases">
        <title>Genomic characterization of Staphylococcus petrasii strains.</title>
        <authorList>
            <person name="Vrbovska V."/>
            <person name="Kovarovic V."/>
            <person name="Maslanova I."/>
            <person name="Indrakova A."/>
            <person name="Petras P."/>
            <person name="Sedo O."/>
            <person name="Svec P."/>
            <person name="Fisarova L."/>
            <person name="Sedlacek I."/>
            <person name="Doskar J."/>
            <person name="Pantucek R."/>
        </authorList>
    </citation>
    <scope>NUCLEOTIDE SEQUENCE [LARGE SCALE GENOMIC DNA]</scope>
    <source>
        <strain evidence="11 12">P5404</strain>
    </source>
</reference>
<feature type="region of interest" description="Disordered" evidence="7">
    <location>
        <begin position="2071"/>
        <end position="2158"/>
    </location>
</feature>
<dbReference type="NCBIfam" id="TIGR04203">
    <property type="entry name" value="RPT_S_cricet"/>
    <property type="match status" value="2"/>
</dbReference>
<dbReference type="SUPFAM" id="SSF49401">
    <property type="entry name" value="Bacterial adhesins"/>
    <property type="match status" value="2"/>
</dbReference>
<feature type="compositionally biased region" description="Basic and acidic residues" evidence="7">
    <location>
        <begin position="2786"/>
        <end position="2801"/>
    </location>
</feature>
<feature type="domain" description="SD-repeat containing protein B" evidence="9">
    <location>
        <begin position="847"/>
        <end position="949"/>
    </location>
</feature>
<dbReference type="Proteomes" id="UP000297598">
    <property type="component" value="Unassembled WGS sequence"/>
</dbReference>
<feature type="compositionally biased region" description="Polar residues" evidence="7">
    <location>
        <begin position="1230"/>
        <end position="1242"/>
    </location>
</feature>
<feature type="region of interest" description="Disordered" evidence="7">
    <location>
        <begin position="1876"/>
        <end position="1908"/>
    </location>
</feature>
<feature type="compositionally biased region" description="Basic and acidic residues" evidence="7">
    <location>
        <begin position="1777"/>
        <end position="1798"/>
    </location>
</feature>
<dbReference type="SUPFAM" id="SSF117074">
    <property type="entry name" value="Hypothetical protein PA1324"/>
    <property type="match status" value="3"/>
</dbReference>
<dbReference type="NCBIfam" id="TIGR01168">
    <property type="entry name" value="YSIRK_signal"/>
    <property type="match status" value="1"/>
</dbReference>
<dbReference type="InterPro" id="IPR033764">
    <property type="entry name" value="Sdr_B"/>
</dbReference>
<dbReference type="InterPro" id="IPR008160">
    <property type="entry name" value="Collagen"/>
</dbReference>
<feature type="region of interest" description="Disordered" evidence="7">
    <location>
        <begin position="47"/>
        <end position="293"/>
    </location>
</feature>
<dbReference type="InterPro" id="IPR050149">
    <property type="entry name" value="Collagen_superfamily"/>
</dbReference>
<keyword evidence="12" id="KW-1185">Reference proteome</keyword>
<feature type="compositionally biased region" description="Polar residues" evidence="7">
    <location>
        <begin position="227"/>
        <end position="244"/>
    </location>
</feature>
<dbReference type="Pfam" id="PF04650">
    <property type="entry name" value="YSIRK_signal"/>
    <property type="match status" value="1"/>
</dbReference>
<feature type="region of interest" description="Disordered" evidence="7">
    <location>
        <begin position="2540"/>
        <end position="2570"/>
    </location>
</feature>
<dbReference type="InterPro" id="IPR013783">
    <property type="entry name" value="Ig-like_fold"/>
</dbReference>
<dbReference type="Gene3D" id="2.60.40.1290">
    <property type="match status" value="1"/>
</dbReference>
<feature type="region of interest" description="Disordered" evidence="7">
    <location>
        <begin position="2680"/>
        <end position="2719"/>
    </location>
</feature>
<feature type="compositionally biased region" description="Basic and acidic residues" evidence="7">
    <location>
        <begin position="138"/>
        <end position="166"/>
    </location>
</feature>
<protein>
    <submittedName>
        <fullName evidence="11">YSIRK-type signal peptide-containing protein</fullName>
    </submittedName>
</protein>
<dbReference type="InterPro" id="IPR041171">
    <property type="entry name" value="SDR_Ig"/>
</dbReference>
<dbReference type="Pfam" id="PF17210">
    <property type="entry name" value="SdrD_B"/>
    <property type="match status" value="3"/>
</dbReference>
<feature type="non-terminal residue" evidence="11">
    <location>
        <position position="2928"/>
    </location>
</feature>
<dbReference type="RefSeq" id="WP_135377892.1">
    <property type="nucleotide sequence ID" value="NZ_SRLS01000023.1"/>
</dbReference>
<feature type="region of interest" description="Disordered" evidence="7">
    <location>
        <begin position="2733"/>
        <end position="2758"/>
    </location>
</feature>
<feature type="region of interest" description="Disordered" evidence="7">
    <location>
        <begin position="921"/>
        <end position="940"/>
    </location>
</feature>
<feature type="region of interest" description="Disordered" evidence="7">
    <location>
        <begin position="2482"/>
        <end position="2528"/>
    </location>
</feature>
<feature type="region of interest" description="Disordered" evidence="7">
    <location>
        <begin position="2870"/>
        <end position="2913"/>
    </location>
</feature>
<dbReference type="PANTHER" id="PTHR24023:SF1019">
    <property type="entry name" value="COLLAGEN ALPHA-5(IV) CHAIN ISOFORM X1"/>
    <property type="match status" value="1"/>
</dbReference>
<feature type="compositionally biased region" description="Polar residues" evidence="7">
    <location>
        <begin position="91"/>
        <end position="107"/>
    </location>
</feature>
<evidence type="ECO:0000313" key="12">
    <source>
        <dbReference type="Proteomes" id="UP000297598"/>
    </source>
</evidence>
<evidence type="ECO:0000313" key="11">
    <source>
        <dbReference type="EMBL" id="TGE15357.1"/>
    </source>
</evidence>
<dbReference type="Pfam" id="PF01391">
    <property type="entry name" value="Collagen"/>
    <property type="match status" value="1"/>
</dbReference>
<gene>
    <name evidence="11" type="ORF">BJR09_11590</name>
</gene>
<comment type="caution">
    <text evidence="11">The sequence shown here is derived from an EMBL/GenBank/DDBJ whole genome shotgun (WGS) entry which is preliminary data.</text>
</comment>
<feature type="compositionally biased region" description="Basic and acidic residues" evidence="7">
    <location>
        <begin position="2482"/>
        <end position="2508"/>
    </location>
</feature>
<feature type="region of interest" description="Disordered" evidence="7">
    <location>
        <begin position="1259"/>
        <end position="1338"/>
    </location>
</feature>
<evidence type="ECO:0000256" key="7">
    <source>
        <dbReference type="SAM" id="MobiDB-lite"/>
    </source>
</evidence>
<dbReference type="InterPro" id="IPR005877">
    <property type="entry name" value="YSIRK_signal_dom"/>
</dbReference>
<evidence type="ECO:0000256" key="1">
    <source>
        <dbReference type="ARBA" id="ARBA00004168"/>
    </source>
</evidence>
<feature type="compositionally biased region" description="Basic and acidic residues" evidence="7">
    <location>
        <begin position="2131"/>
        <end position="2143"/>
    </location>
</feature>
<feature type="compositionally biased region" description="Basic and acidic residues" evidence="7">
    <location>
        <begin position="282"/>
        <end position="293"/>
    </location>
</feature>
<organism evidence="11 12">
    <name type="scientific">Staphylococcus petrasii</name>
    <dbReference type="NCBI Taxonomy" id="1276936"/>
    <lineage>
        <taxon>Bacteria</taxon>
        <taxon>Bacillati</taxon>
        <taxon>Bacillota</taxon>
        <taxon>Bacilli</taxon>
        <taxon>Bacillales</taxon>
        <taxon>Staphylococcaceae</taxon>
        <taxon>Staphylococcus</taxon>
    </lineage>
</organism>
<dbReference type="PANTHER" id="PTHR24023">
    <property type="entry name" value="COLLAGEN ALPHA"/>
    <property type="match status" value="1"/>
</dbReference>
<feature type="region of interest" description="Disordered" evidence="7">
    <location>
        <begin position="2342"/>
        <end position="2467"/>
    </location>
</feature>
<feature type="region of interest" description="Disordered" evidence="7">
    <location>
        <begin position="2173"/>
        <end position="2313"/>
    </location>
</feature>
<feature type="domain" description="YSIRK Gram-positive signal peptide" evidence="8">
    <location>
        <begin position="18"/>
        <end position="43"/>
    </location>
</feature>
<feature type="compositionally biased region" description="Basic and acidic residues" evidence="7">
    <location>
        <begin position="1268"/>
        <end position="1322"/>
    </location>
</feature>
<keyword evidence="5" id="KW-0677">Repeat</keyword>
<feature type="compositionally biased region" description="Polar residues" evidence="7">
    <location>
        <begin position="178"/>
        <end position="187"/>
    </location>
</feature>
<evidence type="ECO:0000259" key="10">
    <source>
        <dbReference type="Pfam" id="PF17961"/>
    </source>
</evidence>
<accession>A0ABY2KU44</accession>
<feature type="domain" description="SD-repeat containing protein B" evidence="9">
    <location>
        <begin position="956"/>
        <end position="1046"/>
    </location>
</feature>
<feature type="compositionally biased region" description="Basic and acidic residues" evidence="7">
    <location>
        <begin position="2276"/>
        <end position="2300"/>
    </location>
</feature>
<evidence type="ECO:0000256" key="3">
    <source>
        <dbReference type="ARBA" id="ARBA00022525"/>
    </source>
</evidence>
<proteinExistence type="predicted"/>
<feature type="compositionally biased region" description="Polar residues" evidence="7">
    <location>
        <begin position="122"/>
        <end position="137"/>
    </location>
</feature>
<feature type="region of interest" description="Disordered" evidence="7">
    <location>
        <begin position="1454"/>
        <end position="1526"/>
    </location>
</feature>
<feature type="compositionally biased region" description="Basic and acidic residues" evidence="7">
    <location>
        <begin position="2540"/>
        <end position="2556"/>
    </location>
</feature>
<feature type="compositionally biased region" description="Basic and acidic residues" evidence="7">
    <location>
        <begin position="1881"/>
        <end position="1893"/>
    </location>
</feature>
<dbReference type="Gene3D" id="2.60.40.1280">
    <property type="match status" value="1"/>
</dbReference>
<keyword evidence="2" id="KW-0134">Cell wall</keyword>
<feature type="domain" description="SD-repeat containing protein B" evidence="9">
    <location>
        <begin position="735"/>
        <end position="841"/>
    </location>
</feature>
<dbReference type="EMBL" id="SRLS01000023">
    <property type="protein sequence ID" value="TGE15357.1"/>
    <property type="molecule type" value="Genomic_DNA"/>
</dbReference>
<keyword evidence="6" id="KW-0572">Peptidoglycan-anchor</keyword>
<feature type="compositionally biased region" description="Basic and acidic residues" evidence="7">
    <location>
        <begin position="2884"/>
        <end position="2896"/>
    </location>
</feature>
<feature type="compositionally biased region" description="Basic and acidic residues" evidence="7">
    <location>
        <begin position="188"/>
        <end position="226"/>
    </location>
</feature>
<dbReference type="InterPro" id="IPR011252">
    <property type="entry name" value="Fibrogen-bd_dom1"/>
</dbReference>
<evidence type="ECO:0000256" key="6">
    <source>
        <dbReference type="ARBA" id="ARBA00023088"/>
    </source>
</evidence>
<dbReference type="Pfam" id="PF17961">
    <property type="entry name" value="Big_8"/>
    <property type="match status" value="1"/>
</dbReference>
<feature type="region of interest" description="Disordered" evidence="7">
    <location>
        <begin position="2645"/>
        <end position="2667"/>
    </location>
</feature>
<feature type="region of interest" description="Disordered" evidence="7">
    <location>
        <begin position="1207"/>
        <end position="1242"/>
    </location>
</feature>
<feature type="compositionally biased region" description="Basic and acidic residues" evidence="7">
    <location>
        <begin position="2225"/>
        <end position="2248"/>
    </location>
</feature>
<feature type="compositionally biased region" description="Basic and acidic residues" evidence="7">
    <location>
        <begin position="1490"/>
        <end position="1499"/>
    </location>
</feature>
<feature type="compositionally biased region" description="Basic and acidic residues" evidence="7">
    <location>
        <begin position="2683"/>
        <end position="2703"/>
    </location>
</feature>
<evidence type="ECO:0000259" key="8">
    <source>
        <dbReference type="Pfam" id="PF04650"/>
    </source>
</evidence>
<feature type="domain" description="SDR-like Ig" evidence="10">
    <location>
        <begin position="420"/>
        <end position="517"/>
    </location>
</feature>
<feature type="compositionally biased region" description="Low complexity" evidence="7">
    <location>
        <begin position="261"/>
        <end position="270"/>
    </location>
</feature>
<dbReference type="InterPro" id="IPR008966">
    <property type="entry name" value="Adhesion_dom_sf"/>
</dbReference>
<comment type="subcellular location">
    <subcellularLocation>
        <location evidence="1">Secreted</location>
        <location evidence="1">Cell wall</location>
        <topology evidence="1">Peptidoglycan-anchor</topology>
    </subcellularLocation>
</comment>
<keyword evidence="4" id="KW-0732">Signal</keyword>
<sequence length="2928" mass="315684">MNKRKQGPINKQVDFLPNRLNKYSIRKFTVGTASILVGASLVFGTGEEAKAEETSKQPQTTDVSKESGDSTQIPTNQKQTSDINNEEKSVDTQQNATQETPSTQEQNSTEETKTQEQPTQESAQPTSTEKATTSGSTEENHETTQESTTEHPTQEQSNEKSTKEETTQEQSTQEQPSHETNANSGKVTTEDKTSQSTEEKTTEEKNTTENKTENKNNKVTNEESATKESVQNKTEKSNQSTTEESSTKEDNKEVKKSVSDNEATTENTTNKKSPKVASSKESIAKDSSTADKKSYTDNTIENLDIDDTSKNKIENAVDKNIDIENASQEDINNAIVAAALKEDLTNSDYGFNSPFMTLAAIPATSSATAGTSSTPNATRTLRPRMLATNVNNTVNNKVHFSNVDIAIEPAGATALNNTAGGALKLKGDYSVDNDVKENDQFTFVYGDYIRPGSLQLPSEEKNAQKLYSADGSLVAQGTYDKSSNTTTYTFTNYVNNLKNVTGSFDLKATSRRDTTTVEGKSYPMSVTLGNQNFSKDIVVNYGHKQRTNPPANLPADKQSIYNLIPATEYIDKDGYHLISYVNESKLINNKGTHQFETDLNGFKWANPNSFKIYEVRDDRAFVDSFSPDRNSGYLKDVTSSYKVSFNKEGTEAYIDLGDFRQGTQIGTNANGDPIYNSTNVGSGTPKRFIITQVVQPIEGATNRTISNYLDGIGQTDSFSSDIESSSATGDNAVYTIGNYVWDDVDGDGIQNSDVNEQPLAGVSVILKDASGKEIDRQTTDAQGHYLFENVVNGEYTVEFETPEGYAPTKSTAGTDTTKDSNGLSTKVVINGANNDTIDSGFVRNNHEIGDYVWNDTNKNGVQDSDEQGIEGVTVELRDANNQVKDTTTTDKDGKYLFTNIENGTYTVTFKAPQGYKATLANQGSADNDSNGEQSKVTINNNNDYTIDSGFYKDKYNLGDRVWNDTNQNGIQDEGEQGIGGVTVLLKKDNKTIANTVTDREGKYGFYDLDEGQYTIEFIEPDGYKLSPTKVGSNKELDSDGPTVQVNLTNSDYSYDLGLYKETTDSYEITVEDKSYENVVRENDNLPKNTIKLVQDGKDGRDRVFYKPLGHNPDLTGIDKDKLVNVGDYYWEEVQRDHIYESQDAIFEYNLENNEGVTNITYNPTTNEYTVEYANGDHKTIEGPKAPSLTVEGQTTLPNGDIEVTFTDGSKITIPKGKDGAPGPKGEDGKSTSVTQTPILDNSGKQIGVSITVTDANGVSKTTNIMNGEKGDKGDKGDQGPKGDKGDQGPKGDKGDTGAKGDQGDKGDKGDQGDKGEPGKDGKSPTIEQTPILDKNGNQIGVTVTIKDAQGNEVSHENIYNGKDGKTPTVEQTPVLDKDGNQIGVIITTRDGNGNIIDQQTVNNGKDGKDGENGKDGKSVTAIVEEGTQNGVNGSYIRTYEINADGTRGKLISETFVPNGKDGKDGKTPSIEQQPLRDKDGNQIGTTVIVKDGDGNEVNRQDILNGNDGKDGIDGKTPTVEQQPLRDKDGNQIGVTIIVKDGDGKEISRQDVLNGENGKDGKTPSVEAQPIKDKDGNQIGVTIITKDGDGKAVSRQDVFNGKDGENGHSITAVTERGTQNGVNGSYIRTYEINADGTRGKLISETFVPDGKDGKSPSIDQEPIRDKDGNQIGVTIITKDVDGNEIKREKIYNGNDGKDGRSVTTIATRGTENGKDGVYVKTYEINPDGSQGKEISSVFIPDGKDGKTPTVEQQPIKDKDGNKIGVTIITKDGDGKEISREDIYNGKDGINGKDGKDGVDGKTPSVEQRPIRDEQGNQIGVTIIVKDGNGNEVSHEDIYNGKDGKTPSIDQKPIRDEQGNQIGVTIITKDGDGNVLKQQDVLNGKDGKDGKDGVDGKSPTVEQTPIRDKDGKQIGVTVVVKAGNGKEVSRQEIYNGTDGENGKDGVDGKTPSVEEQPIRDEQGNQIGVTIITKDGDGNEVGRQDIYNGKDGKDGRSVTAVTERGTQNGVEGSYIRVYEVNADGSQGKLISETFVADGQNGKDGKDGKTPTVDQQPILDKDGKQIGTTVIVKDGNGKEVSRQDIYNGKDGENGKDGKDGVDGKTPSIDQQPILDKNGNQIGTTVIVKDGNGNEVSREDIYNGKDGKTPSIDQRPITDKDGNQIGVTIITKDGDGNVVKQEDVFNGRDGKDGQNGKDGKDGIDGKSPSVEQRPIRDEKGNQIGVTIIVKDGDGKEISHEDIYNGKDGKDGENGKTPSVEEQPIRDEQGNQVGVTIIVKDGNGKEVGRHDIYNGKDGKDGKDGQDGRSVTAVTERGTQNGVEGSYIRVYEVNPDGSQGKLISETFVADGQNGKDGQDGKTPTVDQQPILDKDGNQIGTTVIVKDGNGNEVSRQDIYNGKDGQNGKDGKDGKDGKTPSIDQQPILDKDGNQIGTTVIVKDGNGNEVSREDIYNGKDGKTPSIDQRPITDKDGNQIGVTIITKDGDGNVVKQEDVFNGRDGKDGQNGKDGKDGIDGKSPSVEQRPIRDEKGNQIGVTIIVKDGDGKEISHEDIYNGKDGKDGKTPSVEEQPIRDKDGNQIGVTIIVKDGDGKEVERHDIYNGKDGKDGQDGHSVTAVTERGTQNGVEGSYIRVYEVNADGSRGKLISETFVADGKNGKDGQDGKTPTIDQQPILDKDGKQIGTTVIVKDGNGKEVSRQDIYNGRDGKDGKSPSIEEQPIRDKDGNQIGVTIITKDGDGKEIGREDIYNGKDGKTPTVEQHPVTDKDGNQIGVTIIIKDGNGKEISHETIYNGEKGDKGDKGEPGRDGKTPSVDQQPIYDKNGNQIGVTIITKDGDGHEVNRQDIYNGKDGKTPTVEQQPIKDKDGNQVGVTIIVKDGNGHEVSRENVYNGRDGKDGQNGKDGHSSTIEQQPIKDKDGNEIGVTIIVKDENGKEIS</sequence>
<evidence type="ECO:0000256" key="5">
    <source>
        <dbReference type="ARBA" id="ARBA00022737"/>
    </source>
</evidence>
<feature type="region of interest" description="Disordered" evidence="7">
    <location>
        <begin position="2782"/>
        <end position="2812"/>
    </location>
</feature>
<feature type="compositionally biased region" description="Polar residues" evidence="7">
    <location>
        <begin position="69"/>
        <end position="83"/>
    </location>
</feature>
<feature type="region of interest" description="Disordered" evidence="7">
    <location>
        <begin position="1777"/>
        <end position="1812"/>
    </location>
</feature>
<dbReference type="InterPro" id="IPR026394">
    <property type="entry name" value="RPT_S_cricet"/>
</dbReference>
<keyword evidence="3" id="KW-0964">Secreted</keyword>
<feature type="region of interest" description="Disordered" evidence="7">
    <location>
        <begin position="1730"/>
        <end position="1756"/>
    </location>
</feature>
<feature type="region of interest" description="Disordered" evidence="7">
    <location>
        <begin position="1545"/>
        <end position="1571"/>
    </location>
</feature>
<evidence type="ECO:0000259" key="9">
    <source>
        <dbReference type="Pfam" id="PF17210"/>
    </source>
</evidence>
<name>A0ABY2KU44_9STAP</name>
<dbReference type="Gene3D" id="2.60.40.10">
    <property type="entry name" value="Immunoglobulins"/>
    <property type="match status" value="3"/>
</dbReference>
<feature type="compositionally biased region" description="Basic and acidic residues" evidence="7">
    <location>
        <begin position="245"/>
        <end position="259"/>
    </location>
</feature>